<sequence>MMERKNALKATSPQKTPELHVFDNFHGSSLDVGPEVSNGQKFKIPHDLLRLSEELENICGSRHKVLLEDIPDEAGHVLLHYLHTGSWQTLRVNESTPTAIHSTQLKVSLYVYGAARIYKLPGLAELAKEKICHYAGRLPALEILGLASDAGRLLGEDDLWFSAFIRLRIQQLFEDPTSLNKKVLLECFRSATTYSGILIKGLIDICHEKSTMAAPSIGATEPESESVVVFTPESKTARSTDSAQSKPELAVEVLPEPEAASSNVTVELKPGLAVGCAPVPIDEPDLTKKKLTKKEKKKMDKEKKKMEKERLAFEMATLERAAKLPLEPELGDAAKPELNRAVDFLLETEVAPSPSLSRSLALTGQSR</sequence>
<dbReference type="AlphaFoldDB" id="A0AA37GVN3"/>
<keyword evidence="3" id="KW-1185">Reference proteome</keyword>
<dbReference type="PANTHER" id="PTHR37538">
    <property type="entry name" value="BTB DOMAIN-CONTAINING PROTEIN"/>
    <property type="match status" value="1"/>
</dbReference>
<organism evidence="2 3">
    <name type="scientific">Colletotrichum liriopes</name>
    <dbReference type="NCBI Taxonomy" id="708192"/>
    <lineage>
        <taxon>Eukaryota</taxon>
        <taxon>Fungi</taxon>
        <taxon>Dikarya</taxon>
        <taxon>Ascomycota</taxon>
        <taxon>Pezizomycotina</taxon>
        <taxon>Sordariomycetes</taxon>
        <taxon>Hypocreomycetidae</taxon>
        <taxon>Glomerellales</taxon>
        <taxon>Glomerellaceae</taxon>
        <taxon>Colletotrichum</taxon>
        <taxon>Colletotrichum spaethianum species complex</taxon>
    </lineage>
</organism>
<dbReference type="Proteomes" id="UP001055172">
    <property type="component" value="Unassembled WGS sequence"/>
</dbReference>
<reference evidence="2 3" key="1">
    <citation type="submission" date="2021-07" db="EMBL/GenBank/DDBJ databases">
        <title>Genome data of Colletotrichum spaethianum.</title>
        <authorList>
            <person name="Utami Y.D."/>
            <person name="Hiruma K."/>
        </authorList>
    </citation>
    <scope>NUCLEOTIDE SEQUENCE [LARGE SCALE GENOMIC DNA]</scope>
    <source>
        <strain evidence="2 3">MAFF 242679</strain>
    </source>
</reference>
<dbReference type="EMBL" id="BPPX01000030">
    <property type="protein sequence ID" value="GJC88130.1"/>
    <property type="molecule type" value="Genomic_DNA"/>
</dbReference>
<keyword evidence="1" id="KW-0175">Coiled coil</keyword>
<name>A0AA37GVN3_9PEZI</name>
<evidence type="ECO:0000313" key="3">
    <source>
        <dbReference type="Proteomes" id="UP001055172"/>
    </source>
</evidence>
<protein>
    <recommendedName>
        <fullName evidence="4">BTB domain-containing protein</fullName>
    </recommendedName>
</protein>
<evidence type="ECO:0000313" key="2">
    <source>
        <dbReference type="EMBL" id="GJC88130.1"/>
    </source>
</evidence>
<feature type="coiled-coil region" evidence="1">
    <location>
        <begin position="289"/>
        <end position="321"/>
    </location>
</feature>
<evidence type="ECO:0000256" key="1">
    <source>
        <dbReference type="SAM" id="Coils"/>
    </source>
</evidence>
<proteinExistence type="predicted"/>
<gene>
    <name evidence="2" type="ORF">ColLi_10968</name>
</gene>
<dbReference type="PANTHER" id="PTHR37538:SF4">
    <property type="entry name" value="PITSLRE SERINE_THREONINE-PROTEIN KINASE CDC2L1"/>
    <property type="match status" value="1"/>
</dbReference>
<comment type="caution">
    <text evidence="2">The sequence shown here is derived from an EMBL/GenBank/DDBJ whole genome shotgun (WGS) entry which is preliminary data.</text>
</comment>
<evidence type="ECO:0008006" key="4">
    <source>
        <dbReference type="Google" id="ProtNLM"/>
    </source>
</evidence>
<accession>A0AA37GVN3</accession>